<name>A0A1M5TL87_9BACT</name>
<accession>A0A1M5TL87</accession>
<gene>
    <name evidence="1" type="ORF">SAMN02745124_00782</name>
</gene>
<dbReference type="EMBL" id="FQXS01000003">
    <property type="protein sequence ID" value="SHH51441.1"/>
    <property type="molecule type" value="Genomic_DNA"/>
</dbReference>
<protein>
    <submittedName>
        <fullName evidence="1">Uncharacterized protein</fullName>
    </submittedName>
</protein>
<evidence type="ECO:0000313" key="1">
    <source>
        <dbReference type="EMBL" id="SHH51441.1"/>
    </source>
</evidence>
<reference evidence="1 2" key="1">
    <citation type="submission" date="2016-11" db="EMBL/GenBank/DDBJ databases">
        <authorList>
            <person name="Jaros S."/>
            <person name="Januszkiewicz K."/>
            <person name="Wedrychowicz H."/>
        </authorList>
    </citation>
    <scope>NUCLEOTIDE SEQUENCE [LARGE SCALE GENOMIC DNA]</scope>
    <source>
        <strain evidence="1 2">DSM 9705</strain>
    </source>
</reference>
<sequence length="131" mass="13971">MEGIDDINGGGSVTASTTADIHWLIIPAPASVEGAAVDKLYFVGARLTYTLGGEEQETVVTPDSIRVKPLPMLTLDYFLPDEVYGDDPFTPQVEPSVPFSLGVRITNNGQGTAHALKIDSAQPKIVSNELE</sequence>
<evidence type="ECO:0000313" key="2">
    <source>
        <dbReference type="Proteomes" id="UP000184139"/>
    </source>
</evidence>
<dbReference type="STRING" id="1121409.SAMN02745124_00782"/>
<organism evidence="1 2">
    <name type="scientific">Desulfofustis glycolicus DSM 9705</name>
    <dbReference type="NCBI Taxonomy" id="1121409"/>
    <lineage>
        <taxon>Bacteria</taxon>
        <taxon>Pseudomonadati</taxon>
        <taxon>Thermodesulfobacteriota</taxon>
        <taxon>Desulfobulbia</taxon>
        <taxon>Desulfobulbales</taxon>
        <taxon>Desulfocapsaceae</taxon>
        <taxon>Desulfofustis</taxon>
    </lineage>
</organism>
<proteinExistence type="predicted"/>
<keyword evidence="2" id="KW-1185">Reference proteome</keyword>
<dbReference type="AlphaFoldDB" id="A0A1M5TL87"/>
<dbReference type="Proteomes" id="UP000184139">
    <property type="component" value="Unassembled WGS sequence"/>
</dbReference>